<dbReference type="KEGG" id="dee:HQN60_10645"/>
<dbReference type="InterPro" id="IPR033480">
    <property type="entry name" value="sCache_2"/>
</dbReference>
<protein>
    <submittedName>
        <fullName evidence="10">Cache domain-containing protein</fullName>
    </submittedName>
</protein>
<dbReference type="GO" id="GO:0005886">
    <property type="term" value="C:plasma membrane"/>
    <property type="evidence" value="ECO:0007669"/>
    <property type="project" value="UniProtKB-SubCell"/>
</dbReference>
<feature type="transmembrane region" description="Helical" evidence="8">
    <location>
        <begin position="6"/>
        <end position="27"/>
    </location>
</feature>
<evidence type="ECO:0000313" key="10">
    <source>
        <dbReference type="EMBL" id="QKJ67118.1"/>
    </source>
</evidence>
<keyword evidence="4 8" id="KW-1133">Transmembrane helix</keyword>
<dbReference type="EMBL" id="CP054143">
    <property type="protein sequence ID" value="QKJ67118.1"/>
    <property type="molecule type" value="Genomic_DNA"/>
</dbReference>
<dbReference type="Pfam" id="PF00015">
    <property type="entry name" value="MCPsignal"/>
    <property type="match status" value="1"/>
</dbReference>
<dbReference type="SUPFAM" id="SSF58104">
    <property type="entry name" value="Methyl-accepting chemotaxis protein (MCP) signaling domain"/>
    <property type="match status" value="1"/>
</dbReference>
<evidence type="ECO:0000256" key="8">
    <source>
        <dbReference type="SAM" id="Phobius"/>
    </source>
</evidence>
<organism evidence="10 11">
    <name type="scientific">Deefgea piscis</name>
    <dbReference type="NCBI Taxonomy" id="2739061"/>
    <lineage>
        <taxon>Bacteria</taxon>
        <taxon>Pseudomonadati</taxon>
        <taxon>Pseudomonadota</taxon>
        <taxon>Betaproteobacteria</taxon>
        <taxon>Neisseriales</taxon>
        <taxon>Chitinibacteraceae</taxon>
        <taxon>Deefgea</taxon>
    </lineage>
</organism>
<dbReference type="GO" id="GO:0007165">
    <property type="term" value="P:signal transduction"/>
    <property type="evidence" value="ECO:0007669"/>
    <property type="project" value="UniProtKB-KW"/>
</dbReference>
<proteinExistence type="predicted"/>
<dbReference type="AlphaFoldDB" id="A0A6M8SSR4"/>
<dbReference type="InterPro" id="IPR004089">
    <property type="entry name" value="MCPsignal_dom"/>
</dbReference>
<keyword evidence="6 7" id="KW-0807">Transducer</keyword>
<evidence type="ECO:0000256" key="2">
    <source>
        <dbReference type="ARBA" id="ARBA00022475"/>
    </source>
</evidence>
<dbReference type="PANTHER" id="PTHR32089:SF119">
    <property type="entry name" value="METHYL-ACCEPTING CHEMOTAXIS PROTEIN CTPL"/>
    <property type="match status" value="1"/>
</dbReference>
<dbReference type="PROSITE" id="PS50111">
    <property type="entry name" value="CHEMOTAXIS_TRANSDUC_2"/>
    <property type="match status" value="1"/>
</dbReference>
<evidence type="ECO:0000313" key="11">
    <source>
        <dbReference type="Proteomes" id="UP000504844"/>
    </source>
</evidence>
<dbReference type="Gene3D" id="3.30.450.20">
    <property type="entry name" value="PAS domain"/>
    <property type="match status" value="1"/>
</dbReference>
<evidence type="ECO:0000256" key="4">
    <source>
        <dbReference type="ARBA" id="ARBA00022989"/>
    </source>
</evidence>
<name>A0A6M8SSR4_9NEIS</name>
<sequence length="539" mass="57647">MTLKFKAWALSIAVLVALIGVMLVGLITMRDMSASDNQARIEQLLKSTYLTITQLENLAASGQLTETQAKAIATQILRENKYHKSEYVYVTDEKLNFIATPLDPQLHGTSFNEFKDARGGSVGAIALAALNQSGGALTAYPWTSERDGKVVELLSVAQKTPRWGWIVGNGVSSAEAHARFWSNARWQVWICLVVAGIVGFLMLTTVRRILNDLGGEPAEVLKLVQSVADGNLQNHHEADNASPHSIFASVIRMRESLRTVMSQLSQAVSTLHHTSEDIVARAQDSNRLIEAQGHAASRIAHTAEQFAAQTRSAEQQANTARQQSESATAISAQGLTVISSAVTRFADIEQAVGDTQSSIDDLAQRVGSISAVIAVIRDVADQTNLLALNAAIEAARAGDMGRGFAVVADEVRKLAERTSSATQEIGLTITAVQGSGQNAKTRMDDMFIQLKEGIRQAKEGGEAVKAIRQETEATAMVVGAIGNALAEQVHASMAIRNDVDEVAQSSNGTMSAAQGTVGAAQSIKVVSEQLATLVHKFRL</sequence>
<dbReference type="SMART" id="SM00283">
    <property type="entry name" value="MA"/>
    <property type="match status" value="1"/>
</dbReference>
<keyword evidence="11" id="KW-1185">Reference proteome</keyword>
<keyword evidence="2" id="KW-1003">Cell membrane</keyword>
<dbReference type="Proteomes" id="UP000504844">
    <property type="component" value="Chromosome"/>
</dbReference>
<comment type="subcellular location">
    <subcellularLocation>
        <location evidence="1">Cell membrane</location>
        <topology evidence="1">Multi-pass membrane protein</topology>
    </subcellularLocation>
</comment>
<accession>A0A6M8SSR4</accession>
<dbReference type="SMART" id="SM01049">
    <property type="entry name" value="Cache_2"/>
    <property type="match status" value="1"/>
</dbReference>
<evidence type="ECO:0000256" key="1">
    <source>
        <dbReference type="ARBA" id="ARBA00004651"/>
    </source>
</evidence>
<dbReference type="Pfam" id="PF17200">
    <property type="entry name" value="sCache_2"/>
    <property type="match status" value="1"/>
</dbReference>
<keyword evidence="3 8" id="KW-0812">Transmembrane</keyword>
<evidence type="ECO:0000256" key="5">
    <source>
        <dbReference type="ARBA" id="ARBA00023136"/>
    </source>
</evidence>
<reference evidence="10 11" key="1">
    <citation type="submission" date="2020-05" db="EMBL/GenBank/DDBJ databases">
        <title>Complete genome sequence of Deefgea sp. D17.</title>
        <authorList>
            <person name="Bae J.-W."/>
            <person name="Han J.E."/>
        </authorList>
    </citation>
    <scope>NUCLEOTIDE SEQUENCE [LARGE SCALE GENOMIC DNA]</scope>
    <source>
        <strain evidence="10 11">D17</strain>
    </source>
</reference>
<gene>
    <name evidence="10" type="ORF">HQN60_10645</name>
</gene>
<evidence type="ECO:0000259" key="9">
    <source>
        <dbReference type="PROSITE" id="PS50111"/>
    </source>
</evidence>
<evidence type="ECO:0000256" key="6">
    <source>
        <dbReference type="ARBA" id="ARBA00023224"/>
    </source>
</evidence>
<keyword evidence="5 8" id="KW-0472">Membrane</keyword>
<evidence type="ECO:0000256" key="3">
    <source>
        <dbReference type="ARBA" id="ARBA00022692"/>
    </source>
</evidence>
<feature type="transmembrane region" description="Helical" evidence="8">
    <location>
        <begin position="186"/>
        <end position="203"/>
    </location>
</feature>
<dbReference type="RefSeq" id="WP_173533621.1">
    <property type="nucleotide sequence ID" value="NZ_CP054143.1"/>
</dbReference>
<evidence type="ECO:0000256" key="7">
    <source>
        <dbReference type="PROSITE-ProRule" id="PRU00284"/>
    </source>
</evidence>
<dbReference type="Gene3D" id="1.10.287.950">
    <property type="entry name" value="Methyl-accepting chemotaxis protein"/>
    <property type="match status" value="1"/>
</dbReference>
<dbReference type="PANTHER" id="PTHR32089">
    <property type="entry name" value="METHYL-ACCEPTING CHEMOTAXIS PROTEIN MCPB"/>
    <property type="match status" value="1"/>
</dbReference>
<feature type="domain" description="Methyl-accepting transducer" evidence="9">
    <location>
        <begin position="267"/>
        <end position="503"/>
    </location>
</feature>